<keyword evidence="3" id="KW-1185">Reference proteome</keyword>
<feature type="compositionally biased region" description="Low complexity" evidence="1">
    <location>
        <begin position="68"/>
        <end position="80"/>
    </location>
</feature>
<organism evidence="2 3">
    <name type="scientific">Streptomyces purpureus</name>
    <dbReference type="NCBI Taxonomy" id="1951"/>
    <lineage>
        <taxon>Bacteria</taxon>
        <taxon>Bacillati</taxon>
        <taxon>Actinomycetota</taxon>
        <taxon>Actinomycetes</taxon>
        <taxon>Kitasatosporales</taxon>
        <taxon>Streptomycetaceae</taxon>
        <taxon>Streptomyces</taxon>
    </lineage>
</organism>
<dbReference type="Gene3D" id="1.25.40.10">
    <property type="entry name" value="Tetratricopeptide repeat domain"/>
    <property type="match status" value="1"/>
</dbReference>
<dbReference type="NCBIfam" id="NF041121">
    <property type="entry name" value="SAV_2336_NTERM"/>
    <property type="match status" value="1"/>
</dbReference>
<feature type="compositionally biased region" description="Basic and acidic residues" evidence="1">
    <location>
        <begin position="81"/>
        <end position="91"/>
    </location>
</feature>
<comment type="caution">
    <text evidence="2">The sequence shown here is derived from an EMBL/GenBank/DDBJ whole genome shotgun (WGS) entry which is preliminary data.</text>
</comment>
<name>A0A918H3Q4_9ACTN</name>
<feature type="region of interest" description="Disordered" evidence="1">
    <location>
        <begin position="1038"/>
        <end position="1062"/>
    </location>
</feature>
<dbReference type="AlphaFoldDB" id="A0A918H3Q4"/>
<dbReference type="InterPro" id="IPR011990">
    <property type="entry name" value="TPR-like_helical_dom_sf"/>
</dbReference>
<feature type="region of interest" description="Disordered" evidence="1">
    <location>
        <begin position="39"/>
        <end position="120"/>
    </location>
</feature>
<dbReference type="SUPFAM" id="SSF48452">
    <property type="entry name" value="TPR-like"/>
    <property type="match status" value="1"/>
</dbReference>
<gene>
    <name evidence="2" type="ORF">GCM10014713_28090</name>
</gene>
<sequence>MTRVPGPRPDPFLHLVEALSTAGVRLDSREIADALWLSRWTAPDAEPAPPGAPDARRKDPAKVPAGHPAAEADQAPPTAATDRDTPPETEPRGSTAPVPAPDPGRRTRAPAASTLPSLPPLQRALRALRSYRPSGPTTDIALDVDATVELAASTDLVVPVVRRVRGRTADLQILMDGAPSMAVWEGLLQELRRTCEQLGAFRDVGVQYVHPLREGIGVTAHSGPGQVLRPAQELSDASGQRVHVVLSDCTGPLWRDGTFQKQLRRWAGSAPLAVLQPLPHRMWQRTALPAAVGLLTRRPGPYRALEFRGLEPGTRARYGATVPHPVVPVLTPTPAALRTWARLVSSDAGLELRCAAAPLEAPRDSVAAAPGEDREAAAERLAEFAETASPAARQLAVQLSAAPLSVPVMQLVQRAMLPQSGPGELAEVLLGGLVRELDEPRGGDRDDGRRHGPWFEFQPYVRELLLEQLSAGEAALVLKHCAFYIERTFGRGARNFPAIVVAHLEGTGRRVASGSGSVPEPFVYVSEQVMRRFEREVGYRSTTPSAAEGPVAAATAHLRSYAAKRSTDDLLEALRLLRTPAAADHPDRGRLYTEALLHAWTEWRDPDSLRRAEQVARARTDGATARVRARDRLTLARVLRARGEAVTGDQGAGDLDEAAAQLERALGERGLDTDTMRECALLHTRIVERRSQLSPTAAAEPLRRSSRLLGRLTQTWPGGPPPPELRFALGRVLLQRAALEEPGSDRTRELAERAASALDSGVQDTRSAEDGAVPPARALFDLAEAYALSGEPFTHPAEGETLNRAADAARREGETELEALALGRLAVYRWARHRAAGHAHDVDSVTQDTELAEAEMKRALSLLRPGDPQRVELLVAYGRMLLEILQEPEPRSTVSEAVHSLREAVADTAPSHPSAAERRLLLARALRERYHRESMIADLYEACWTAEEALRGTEIPAPRAQALLELGGLHRLLAERTEERGEWGISDDTYRRAATEAAAAGDPLTAARALHGRGEVLEYLAGPARALEMYRQAREQWDGVPGADPAEVRRTDDRIRHLGGTR</sequence>
<evidence type="ECO:0000313" key="3">
    <source>
        <dbReference type="Proteomes" id="UP000619486"/>
    </source>
</evidence>
<dbReference type="Proteomes" id="UP000619486">
    <property type="component" value="Unassembled WGS sequence"/>
</dbReference>
<evidence type="ECO:0000313" key="2">
    <source>
        <dbReference type="EMBL" id="GGT32969.1"/>
    </source>
</evidence>
<proteinExistence type="predicted"/>
<evidence type="ECO:0000256" key="1">
    <source>
        <dbReference type="SAM" id="MobiDB-lite"/>
    </source>
</evidence>
<reference evidence="2" key="1">
    <citation type="journal article" date="2014" name="Int. J. Syst. Evol. Microbiol.">
        <title>Complete genome sequence of Corynebacterium casei LMG S-19264T (=DSM 44701T), isolated from a smear-ripened cheese.</title>
        <authorList>
            <consortium name="US DOE Joint Genome Institute (JGI-PGF)"/>
            <person name="Walter F."/>
            <person name="Albersmeier A."/>
            <person name="Kalinowski J."/>
            <person name="Ruckert C."/>
        </authorList>
    </citation>
    <scope>NUCLEOTIDE SEQUENCE</scope>
    <source>
        <strain evidence="2">JCM 3172</strain>
    </source>
</reference>
<dbReference type="EMBL" id="BMQQ01000009">
    <property type="protein sequence ID" value="GGT32969.1"/>
    <property type="molecule type" value="Genomic_DNA"/>
</dbReference>
<accession>A0A918H3Q4</accession>
<feature type="compositionally biased region" description="Basic and acidic residues" evidence="1">
    <location>
        <begin position="1046"/>
        <end position="1056"/>
    </location>
</feature>
<evidence type="ECO:0008006" key="4">
    <source>
        <dbReference type="Google" id="ProtNLM"/>
    </source>
</evidence>
<protein>
    <recommendedName>
        <fullName evidence="4">Metallophosphoesterase</fullName>
    </recommendedName>
</protein>
<reference evidence="2" key="2">
    <citation type="submission" date="2020-09" db="EMBL/GenBank/DDBJ databases">
        <authorList>
            <person name="Sun Q."/>
            <person name="Ohkuma M."/>
        </authorList>
    </citation>
    <scope>NUCLEOTIDE SEQUENCE</scope>
    <source>
        <strain evidence="2">JCM 3172</strain>
    </source>
</reference>
<dbReference type="InterPro" id="IPR047738">
    <property type="entry name" value="SAV_2336-like_N"/>
</dbReference>
<feature type="compositionally biased region" description="Low complexity" evidence="1">
    <location>
        <begin position="109"/>
        <end position="120"/>
    </location>
</feature>